<feature type="coiled-coil region" evidence="6">
    <location>
        <begin position="602"/>
        <end position="629"/>
    </location>
</feature>
<dbReference type="OrthoDB" id="5974715at2759"/>
<keyword evidence="4" id="KW-0965">Cell junction</keyword>
<dbReference type="InterPro" id="IPR024646">
    <property type="entry name" value="Angiomotin_C"/>
</dbReference>
<feature type="coiled-coil region" evidence="6">
    <location>
        <begin position="518"/>
        <end position="545"/>
    </location>
</feature>
<feature type="domain" description="Angiomotin C-terminal" evidence="8">
    <location>
        <begin position="452"/>
        <end position="632"/>
    </location>
</feature>
<evidence type="ECO:0000256" key="3">
    <source>
        <dbReference type="ARBA" id="ARBA00022553"/>
    </source>
</evidence>
<keyword evidence="5 6" id="KW-0175">Coiled coil</keyword>
<feature type="compositionally biased region" description="Basic and acidic residues" evidence="7">
    <location>
        <begin position="560"/>
        <end position="571"/>
    </location>
</feature>
<dbReference type="GO" id="GO:0031410">
    <property type="term" value="C:cytoplasmic vesicle"/>
    <property type="evidence" value="ECO:0007669"/>
    <property type="project" value="TreeGrafter"/>
</dbReference>
<feature type="region of interest" description="Disordered" evidence="7">
    <location>
        <begin position="550"/>
        <end position="571"/>
    </location>
</feature>
<dbReference type="GO" id="GO:0005886">
    <property type="term" value="C:plasma membrane"/>
    <property type="evidence" value="ECO:0007669"/>
    <property type="project" value="TreeGrafter"/>
</dbReference>
<dbReference type="KEGG" id="obi:106873647"/>
<keyword evidence="3" id="KW-0597">Phosphoprotein</keyword>
<feature type="compositionally biased region" description="Polar residues" evidence="7">
    <location>
        <begin position="682"/>
        <end position="698"/>
    </location>
</feature>
<dbReference type="STRING" id="37653.A0A0L8H070"/>
<dbReference type="OMA" id="GESANMH"/>
<feature type="region of interest" description="Disordered" evidence="7">
    <location>
        <begin position="1"/>
        <end position="59"/>
    </location>
</feature>
<feature type="coiled-coil region" evidence="6">
    <location>
        <begin position="272"/>
        <end position="362"/>
    </location>
</feature>
<evidence type="ECO:0000256" key="4">
    <source>
        <dbReference type="ARBA" id="ARBA00022949"/>
    </source>
</evidence>
<dbReference type="GO" id="GO:0005923">
    <property type="term" value="C:bicellular tight junction"/>
    <property type="evidence" value="ECO:0007669"/>
    <property type="project" value="TreeGrafter"/>
</dbReference>
<evidence type="ECO:0000259" key="8">
    <source>
        <dbReference type="Pfam" id="PF12240"/>
    </source>
</evidence>
<dbReference type="GO" id="GO:0030334">
    <property type="term" value="P:regulation of cell migration"/>
    <property type="evidence" value="ECO:0007669"/>
    <property type="project" value="TreeGrafter"/>
</dbReference>
<evidence type="ECO:0000256" key="7">
    <source>
        <dbReference type="SAM" id="MobiDB-lite"/>
    </source>
</evidence>
<gene>
    <name evidence="9" type="ORF">OCBIM_22025110mg</name>
</gene>
<evidence type="ECO:0000313" key="9">
    <source>
        <dbReference type="EMBL" id="KOF82597.1"/>
    </source>
</evidence>
<dbReference type="EMBL" id="KQ419694">
    <property type="protein sequence ID" value="KOF82597.1"/>
    <property type="molecule type" value="Genomic_DNA"/>
</dbReference>
<dbReference type="InterPro" id="IPR009114">
    <property type="entry name" value="Angiomotin"/>
</dbReference>
<feature type="region of interest" description="Disordered" evidence="7">
    <location>
        <begin position="681"/>
        <end position="722"/>
    </location>
</feature>
<evidence type="ECO:0000256" key="2">
    <source>
        <dbReference type="ARBA" id="ARBA00010300"/>
    </source>
</evidence>
<dbReference type="PANTHER" id="PTHR14826:SF14">
    <property type="entry name" value="ANGIOMOTIN_C DOMAIN-CONTAINING PROTEIN"/>
    <property type="match status" value="1"/>
</dbReference>
<feature type="compositionally biased region" description="Polar residues" evidence="7">
    <location>
        <begin position="550"/>
        <end position="559"/>
    </location>
</feature>
<accession>A0A0L8H070</accession>
<name>A0A0L8H070_OCTBM</name>
<dbReference type="GO" id="GO:0030036">
    <property type="term" value="P:actin cytoskeleton organization"/>
    <property type="evidence" value="ECO:0007669"/>
    <property type="project" value="TreeGrafter"/>
</dbReference>
<evidence type="ECO:0000256" key="5">
    <source>
        <dbReference type="ARBA" id="ARBA00023054"/>
    </source>
</evidence>
<organism evidence="9">
    <name type="scientific">Octopus bimaculoides</name>
    <name type="common">California two-spotted octopus</name>
    <dbReference type="NCBI Taxonomy" id="37653"/>
    <lineage>
        <taxon>Eukaryota</taxon>
        <taxon>Metazoa</taxon>
        <taxon>Spiralia</taxon>
        <taxon>Lophotrochozoa</taxon>
        <taxon>Mollusca</taxon>
        <taxon>Cephalopoda</taxon>
        <taxon>Coleoidea</taxon>
        <taxon>Octopodiformes</taxon>
        <taxon>Octopoda</taxon>
        <taxon>Incirrata</taxon>
        <taxon>Octopodidae</taxon>
        <taxon>Octopus</taxon>
    </lineage>
</organism>
<reference evidence="9" key="1">
    <citation type="submission" date="2015-07" db="EMBL/GenBank/DDBJ databases">
        <title>MeaNS - Measles Nucleotide Surveillance Program.</title>
        <authorList>
            <person name="Tran T."/>
            <person name="Druce J."/>
        </authorList>
    </citation>
    <scope>NUCLEOTIDE SEQUENCE</scope>
    <source>
        <strain evidence="9">UCB-OBI-ISO-001</strain>
        <tissue evidence="9">Gonad</tissue>
    </source>
</reference>
<feature type="compositionally biased region" description="Basic and acidic residues" evidence="7">
    <location>
        <begin position="699"/>
        <end position="722"/>
    </location>
</feature>
<feature type="compositionally biased region" description="Polar residues" evidence="7">
    <location>
        <begin position="24"/>
        <end position="52"/>
    </location>
</feature>
<feature type="coiled-coil region" evidence="6">
    <location>
        <begin position="390"/>
        <end position="486"/>
    </location>
</feature>
<dbReference type="PANTHER" id="PTHR14826">
    <property type="entry name" value="ANGIOMOTIN"/>
    <property type="match status" value="1"/>
</dbReference>
<comment type="subcellular location">
    <subcellularLocation>
        <location evidence="1">Cell junction</location>
    </subcellularLocation>
</comment>
<dbReference type="AlphaFoldDB" id="A0A0L8H070"/>
<comment type="similarity">
    <text evidence="2">Belongs to the angiomotin family.</text>
</comment>
<evidence type="ECO:0000256" key="6">
    <source>
        <dbReference type="SAM" id="Coils"/>
    </source>
</evidence>
<protein>
    <recommendedName>
        <fullName evidence="8">Angiomotin C-terminal domain-containing protein</fullName>
    </recommendedName>
</protein>
<dbReference type="Pfam" id="PF12240">
    <property type="entry name" value="Angiomotin_C"/>
    <property type="match status" value="1"/>
</dbReference>
<evidence type="ECO:0000256" key="1">
    <source>
        <dbReference type="ARBA" id="ARBA00004282"/>
    </source>
</evidence>
<sequence>MQSSPYRDPPPYPGHSKQLLQPGLRQSFSGSETSTDVSLSSTENLSTSQRQEPQGEETHTQEMYYDLKTAPRYSMLAQLGMQIPVDIKDLNNQPIFAPTTQQNIPSVYTTPTAQYYSASLTPTVSSGEWQNSQMVTCTVADSQVIPMNATVTVPTTVAYTTQCWSQHQMDPQVLQYLSNLPPPPEYPRAKSESDTVKNDLRRSYEMLEKVERTRSQPDLTRFESQFRQANSNVSHFYVGEKSPLTKENTNSVLESHKEEITLQSDQHPALLLARTKHIVEILNNENRFLKEKLKTMSEDLNRSKKRVVTLQKCEDEISKVTEEYQTLEQKSRKIQQWEAAYRRKLEEENKKIGSENKYYKEQLQGIGNAANQEMSETDIRTELRKKEAIIANLMSVNKELQSSKELLQEDVVKSHQMIEQQRSEIEILDNALTNAQSNVVRLEEECKKKQLYMDRLDQLQKAFVSLQMATEKREQMEQQLRNKLEKELGQLRIFEKVSNEPGSPKTNNEQDTHLSGNIEDLKKLLQEKDTRMLQLEAEVAKWEQRCLTESTKNQLASKSSDGRQQLDKYPKGVSLETEKLLAESKSEKLRHMEEAYQAKKKSTELEAKVKELQTSLVEKEAMVKALQRSSLGRSSGVRTLHCTPLCSNLITATSSLTRQSRASHVEDSTFRDYGLAKHAKSGSANDVDLSNSYELDTSCTDKHNSSSESDGKEDTERKLWQV</sequence>
<dbReference type="InterPro" id="IPR051747">
    <property type="entry name" value="Angiomotin-like"/>
</dbReference>
<dbReference type="PRINTS" id="PR01807">
    <property type="entry name" value="ANGIOMOTIN"/>
</dbReference>
<proteinExistence type="inferred from homology"/>